<dbReference type="PROSITE" id="PS51352">
    <property type="entry name" value="THIOREDOXIN_2"/>
    <property type="match status" value="1"/>
</dbReference>
<gene>
    <name evidence="3" type="ORF">PFISCL1PPCAC_10750</name>
</gene>
<evidence type="ECO:0000259" key="2">
    <source>
        <dbReference type="PROSITE" id="PS51352"/>
    </source>
</evidence>
<keyword evidence="1" id="KW-0472">Membrane</keyword>
<dbReference type="Pfam" id="PF00085">
    <property type="entry name" value="Thioredoxin"/>
    <property type="match status" value="1"/>
</dbReference>
<keyword evidence="1" id="KW-1133">Transmembrane helix</keyword>
<proteinExistence type="predicted"/>
<feature type="transmembrane region" description="Helical" evidence="1">
    <location>
        <begin position="114"/>
        <end position="131"/>
    </location>
</feature>
<organism evidence="3 4">
    <name type="scientific">Pristionchus fissidentatus</name>
    <dbReference type="NCBI Taxonomy" id="1538716"/>
    <lineage>
        <taxon>Eukaryota</taxon>
        <taxon>Metazoa</taxon>
        <taxon>Ecdysozoa</taxon>
        <taxon>Nematoda</taxon>
        <taxon>Chromadorea</taxon>
        <taxon>Rhabditida</taxon>
        <taxon>Rhabditina</taxon>
        <taxon>Diplogasteromorpha</taxon>
        <taxon>Diplogasteroidea</taxon>
        <taxon>Neodiplogasteridae</taxon>
        <taxon>Pristionchus</taxon>
    </lineage>
</organism>
<dbReference type="Gene3D" id="3.40.30.10">
    <property type="entry name" value="Glutaredoxin"/>
    <property type="match status" value="1"/>
</dbReference>
<protein>
    <recommendedName>
        <fullName evidence="2">Thioredoxin domain-containing protein</fullName>
    </recommendedName>
</protein>
<comment type="caution">
    <text evidence="3">The sequence shown here is derived from an EMBL/GenBank/DDBJ whole genome shotgun (WGS) entry which is preliminary data.</text>
</comment>
<evidence type="ECO:0000313" key="4">
    <source>
        <dbReference type="Proteomes" id="UP001432322"/>
    </source>
</evidence>
<dbReference type="PANTHER" id="PTHR45663:SF11">
    <property type="entry name" value="GEO12009P1"/>
    <property type="match status" value="1"/>
</dbReference>
<dbReference type="GO" id="GO:0005737">
    <property type="term" value="C:cytoplasm"/>
    <property type="evidence" value="ECO:0007669"/>
    <property type="project" value="TreeGrafter"/>
</dbReference>
<dbReference type="AlphaFoldDB" id="A0AAV5VMA6"/>
<dbReference type="InterPro" id="IPR013766">
    <property type="entry name" value="Thioredoxin_domain"/>
</dbReference>
<evidence type="ECO:0000313" key="3">
    <source>
        <dbReference type="EMBL" id="GMT19453.1"/>
    </source>
</evidence>
<accession>A0AAV5VMA6</accession>
<feature type="domain" description="Thioredoxin" evidence="2">
    <location>
        <begin position="122"/>
        <end position="260"/>
    </location>
</feature>
<dbReference type="Proteomes" id="UP001432322">
    <property type="component" value="Unassembled WGS sequence"/>
</dbReference>
<name>A0AAV5VMA6_9BILA</name>
<dbReference type="EMBL" id="BTSY01000003">
    <property type="protein sequence ID" value="GMT19453.1"/>
    <property type="molecule type" value="Genomic_DNA"/>
</dbReference>
<dbReference type="GO" id="GO:0015035">
    <property type="term" value="F:protein-disulfide reductase activity"/>
    <property type="evidence" value="ECO:0007669"/>
    <property type="project" value="TreeGrafter"/>
</dbReference>
<reference evidence="3" key="1">
    <citation type="submission" date="2023-10" db="EMBL/GenBank/DDBJ databases">
        <title>Genome assembly of Pristionchus species.</title>
        <authorList>
            <person name="Yoshida K."/>
            <person name="Sommer R.J."/>
        </authorList>
    </citation>
    <scope>NUCLEOTIDE SEQUENCE</scope>
    <source>
        <strain evidence="3">RS5133</strain>
    </source>
</reference>
<sequence length="283" mass="32565">ADDHFSVHSVQSKVIMIIPRINELKQILNGHYMINIVLSLTFILTKGSSFLCPFVFWSNEGVCEIDHREREILMFLAVMIVWKGRKASNWLHYLSTVFMFAKLANLILFFRADLLLGAIYGLLAIIQMVIFPEPVYNGPENVTYFQGAELYEELTKKNGTTWIIEFYASWSPECRHIAPVFAKLSERLSLSNVKFGKLDLGRWPNEANKFYVNAAATSRQLPTICVFQDGKEVIRRPVVKNQRAVPFVFSEENCIRELGLWEIHNKAKENQKKKGTKGDKKTN</sequence>
<keyword evidence="4" id="KW-1185">Reference proteome</keyword>
<evidence type="ECO:0000256" key="1">
    <source>
        <dbReference type="SAM" id="Phobius"/>
    </source>
</evidence>
<dbReference type="PANTHER" id="PTHR45663">
    <property type="entry name" value="GEO12009P1"/>
    <property type="match status" value="1"/>
</dbReference>
<dbReference type="SUPFAM" id="SSF52833">
    <property type="entry name" value="Thioredoxin-like"/>
    <property type="match status" value="1"/>
</dbReference>
<dbReference type="InterPro" id="IPR036249">
    <property type="entry name" value="Thioredoxin-like_sf"/>
</dbReference>
<keyword evidence="1" id="KW-0812">Transmembrane</keyword>
<feature type="transmembrane region" description="Helical" evidence="1">
    <location>
        <begin position="32"/>
        <end position="57"/>
    </location>
</feature>
<feature type="non-terminal residue" evidence="3">
    <location>
        <position position="1"/>
    </location>
</feature>